<proteinExistence type="predicted"/>
<dbReference type="EMBL" id="KQ030611">
    <property type="protein sequence ID" value="KJZ70691.1"/>
    <property type="molecule type" value="Genomic_DNA"/>
</dbReference>
<dbReference type="AlphaFoldDB" id="A0A0F7ZGD3"/>
<sequence length="105" mass="12341">MGDLAHCPLCDRDKELLENFWTELENDRMEHCTRCQETWFDMGLKNGICKRCIARDKNKKVGWTPEKDNGPATGKKRRKAMLSKTSCSAVEPRQRLRRDSRQQKE</sequence>
<protein>
    <submittedName>
        <fullName evidence="2">Uncharacterized protein</fullName>
    </submittedName>
</protein>
<organism evidence="2 3">
    <name type="scientific">Hirsutella minnesotensis 3608</name>
    <dbReference type="NCBI Taxonomy" id="1043627"/>
    <lineage>
        <taxon>Eukaryota</taxon>
        <taxon>Fungi</taxon>
        <taxon>Dikarya</taxon>
        <taxon>Ascomycota</taxon>
        <taxon>Pezizomycotina</taxon>
        <taxon>Sordariomycetes</taxon>
        <taxon>Hypocreomycetidae</taxon>
        <taxon>Hypocreales</taxon>
        <taxon>Ophiocordycipitaceae</taxon>
        <taxon>Hirsutella</taxon>
    </lineage>
</organism>
<evidence type="ECO:0000256" key="1">
    <source>
        <dbReference type="SAM" id="MobiDB-lite"/>
    </source>
</evidence>
<gene>
    <name evidence="2" type="ORF">HIM_09915</name>
</gene>
<dbReference type="Proteomes" id="UP000054481">
    <property type="component" value="Unassembled WGS sequence"/>
</dbReference>
<accession>A0A0F7ZGD3</accession>
<evidence type="ECO:0000313" key="2">
    <source>
        <dbReference type="EMBL" id="KJZ70691.1"/>
    </source>
</evidence>
<name>A0A0F7ZGD3_9HYPO</name>
<evidence type="ECO:0000313" key="3">
    <source>
        <dbReference type="Proteomes" id="UP000054481"/>
    </source>
</evidence>
<feature type="region of interest" description="Disordered" evidence="1">
    <location>
        <begin position="60"/>
        <end position="105"/>
    </location>
</feature>
<feature type="compositionally biased region" description="Basic and acidic residues" evidence="1">
    <location>
        <begin position="92"/>
        <end position="105"/>
    </location>
</feature>
<dbReference type="OrthoDB" id="432234at2759"/>
<keyword evidence="3" id="KW-1185">Reference proteome</keyword>
<reference evidence="2 3" key="1">
    <citation type="journal article" date="2014" name="Genome Biol. Evol.">
        <title>Comparative genomics and transcriptomics analyses reveal divergent lifestyle features of nematode endoparasitic fungus Hirsutella minnesotensis.</title>
        <authorList>
            <person name="Lai Y."/>
            <person name="Liu K."/>
            <person name="Zhang X."/>
            <person name="Zhang X."/>
            <person name="Li K."/>
            <person name="Wang N."/>
            <person name="Shu C."/>
            <person name="Wu Y."/>
            <person name="Wang C."/>
            <person name="Bushley K.E."/>
            <person name="Xiang M."/>
            <person name="Liu X."/>
        </authorList>
    </citation>
    <scope>NUCLEOTIDE SEQUENCE [LARGE SCALE GENOMIC DNA]</scope>
    <source>
        <strain evidence="2 3">3608</strain>
    </source>
</reference>